<evidence type="ECO:0000313" key="2">
    <source>
        <dbReference type="EMBL" id="BFG70719.1"/>
    </source>
</evidence>
<dbReference type="PANTHER" id="PTHR46825">
    <property type="entry name" value="D-ALANYL-D-ALANINE-CARBOXYPEPTIDASE/ENDOPEPTIDASE AMPH"/>
    <property type="match status" value="1"/>
</dbReference>
<dbReference type="Gene3D" id="3.40.710.10">
    <property type="entry name" value="DD-peptidase/beta-lactamase superfamily"/>
    <property type="match status" value="1"/>
</dbReference>
<dbReference type="PANTHER" id="PTHR46825:SF9">
    <property type="entry name" value="BETA-LACTAMASE-RELATED DOMAIN-CONTAINING PROTEIN"/>
    <property type="match status" value="1"/>
</dbReference>
<evidence type="ECO:0000259" key="1">
    <source>
        <dbReference type="Pfam" id="PF00144"/>
    </source>
</evidence>
<feature type="domain" description="Beta-lactamase-related" evidence="1">
    <location>
        <begin position="70"/>
        <end position="381"/>
    </location>
</feature>
<name>A0AAT9GJA4_9BACT</name>
<gene>
    <name evidence="2" type="ORF">KACHI17_16000</name>
</gene>
<dbReference type="SUPFAM" id="SSF56601">
    <property type="entry name" value="beta-lactamase/transpeptidase-like"/>
    <property type="match status" value="1"/>
</dbReference>
<dbReference type="RefSeq" id="WP_353548359.1">
    <property type="nucleotide sequence ID" value="NZ_AP029612.1"/>
</dbReference>
<dbReference type="InterPro" id="IPR001466">
    <property type="entry name" value="Beta-lactam-related"/>
</dbReference>
<dbReference type="InterPro" id="IPR050491">
    <property type="entry name" value="AmpC-like"/>
</dbReference>
<accession>A0AAT9GJA4</accession>
<reference evidence="2" key="1">
    <citation type="submission" date="2024-02" db="EMBL/GenBank/DDBJ databases">
        <title>Sediminibacterium planktonica sp. nov. and Sediminibacterium longus sp. nov., isolated from surface lake and river water.</title>
        <authorList>
            <person name="Watanabe K."/>
            <person name="Takemine S."/>
            <person name="Ishii Y."/>
            <person name="Ogata Y."/>
            <person name="Shindo C."/>
            <person name="Suda W."/>
        </authorList>
    </citation>
    <scope>NUCLEOTIDE SEQUENCE</scope>
    <source>
        <strain evidence="2">KACHI17</strain>
    </source>
</reference>
<dbReference type="EMBL" id="AP029612">
    <property type="protein sequence ID" value="BFG70719.1"/>
    <property type="molecule type" value="Genomic_DNA"/>
</dbReference>
<sequence length="574" mass="65673">MSVISRYETVSAASKCIFAEKKNMRFHQIKYSLIILLVFLLPSLLSAQSKLSPLLQKQLDSIATQDVPPKAPGIATAIIQKGKVVYEKYAGIEDFTDSSRIGVHTRFNIASNGKQFTALAILSLIEKKKLQLTDDIRQYFPSLYPSIKRPITVENLLTHTSGIRDVYDLWSLQGLTWWKQQFNNLHVLELIQKQRDLNFEPGAKYLYSNSNYILLALLIEKVTGQTFGSFTKELFRQLGMHQTSFEDDHTKIKGPIARAYFNFNTWTTYSWIWNVCGDGNLFTTLKDQIRWEKIIQGTVHAGIKRPIIRKSQQLVNPSISKQYGYGLEFGEYRGIKYTFHEGATGAWKATTIRFPERSLSMITLTNTGKSIPSQQTRQMADAFLSLQNTTTSFLTQPIKTGNFVNESEITGTYLTENNFSFQFERINEQLVLKRFGRNDVVLERESANIFHQKNDPAFKQEFHLSEQGEMLVTAYYTTHAPYTLKRPVVKWDGFKKEIWSGQFLNTETGVTIVLESINEKNYTVKIGESAYKGILVTPQLMLAGSYVLHMENGIPTTLYLSGDRVKRIQFIRVP</sequence>
<organism evidence="2">
    <name type="scientific">Sediminibacterium sp. KACHI17</name>
    <dbReference type="NCBI Taxonomy" id="1751071"/>
    <lineage>
        <taxon>Bacteria</taxon>
        <taxon>Pseudomonadati</taxon>
        <taxon>Bacteroidota</taxon>
        <taxon>Chitinophagia</taxon>
        <taxon>Chitinophagales</taxon>
        <taxon>Chitinophagaceae</taxon>
        <taxon>Sediminibacterium</taxon>
    </lineage>
</organism>
<proteinExistence type="predicted"/>
<dbReference type="AlphaFoldDB" id="A0AAT9GJA4"/>
<dbReference type="InterPro" id="IPR012338">
    <property type="entry name" value="Beta-lactam/transpept-like"/>
</dbReference>
<protein>
    <recommendedName>
        <fullName evidence="1">Beta-lactamase-related domain-containing protein</fullName>
    </recommendedName>
</protein>
<dbReference type="Pfam" id="PF00144">
    <property type="entry name" value="Beta-lactamase"/>
    <property type="match status" value="1"/>
</dbReference>